<sequence length="919" mass="97904">MATYNYNGKAYSFPDDVSQEEALSFIDSQHPQEAAPAAPQSTEPTEDRESLGYALSHPVEAFSSLGNALVAGGAKWLLTDRSTGETATPTGAGKNWYQEQMSNPETAHNAEVVSKEIPRAIAYGGAALATEGAAVPVMEAAGFSSPLLTTVLSNTVGSIAGQKAAGENVTLQRTAEDAALGVAFHAAGGLAKKGISTLRNVLPESLGGVSQAEKAATAVAPEHLERVLQGGDEEAQNIYRTATTTPEGESILNPSQVFNPNTPTGRSFIAQEQRDLTTGTGSTYAQNLAEQRSGAGIERSIGSADTGEDLQSVSQDIVGAFKTRANELYGSSKRTAQALLDDFNVTQLKMPETKAIAKGHLDAHAETGVGLTAEARRTLANFQKAKINNIDTLDNWKRTLSEKANKAGRNGDYTSATALRETLDGLRNEADTVIHSIDPAAGSLYSESDQYFRQMAGDFGKNSSLSKIANTDNPIKAGNVLLGSDSLAGQFEGIRNTSSVIRALEDTNENGYLENSGELLDRLKAALGNASRDRAYAAGTRGENFSPPAFANNLSRTQFHSILADESNINSAIADATRTMRTQAKVGSTGKDVLGNLLARGVGAGVGMATHGPVGGLIGQELAGRTANVVPTLLDKLAGTANKSKAMIDFVSIPENAQKVADIITARGGNVEAATPEAVSKIVKTLTRFGTQSTVAATQPDNPLATYNQPTAIEQPIDNPLPEPQNAPEPEQQAQAAQAPDQDDDVATHLYRALSSAETGGIKNRFIRTKAEEAGLSTAYGPAQLTVSTAKDFYKRNPDLLNEQQKAYLQRFIEQGERMKKAPKNDPVFGYGKAGVMGDTKEDRHLYYEVAQTMLKKMIADNGGDLEKTMKQWRGNDKDTAYFNKVRKSWGKFNQPAQPVKGRQNKQQADLAYIRSRGE</sequence>
<gene>
    <name evidence="2" type="ORF">DRT62_16725</name>
</gene>
<feature type="compositionally biased region" description="Low complexity" evidence="1">
    <location>
        <begin position="28"/>
        <end position="43"/>
    </location>
</feature>
<dbReference type="EMBL" id="AAGUVH010000025">
    <property type="protein sequence ID" value="EBS2301353.1"/>
    <property type="molecule type" value="Genomic_DNA"/>
</dbReference>
<evidence type="ECO:0000313" key="2">
    <source>
        <dbReference type="EMBL" id="EBS2301353.1"/>
    </source>
</evidence>
<name>A0A5U9I659_SALET</name>
<dbReference type="AlphaFoldDB" id="A0A5U9I659"/>
<reference evidence="2" key="1">
    <citation type="submission" date="2018-07" db="EMBL/GenBank/DDBJ databases">
        <authorList>
            <person name="Ashton P.M."/>
            <person name="Dallman T."/>
            <person name="Nair S."/>
            <person name="De Pinna E."/>
            <person name="Peters T."/>
            <person name="Grant K."/>
        </authorList>
    </citation>
    <scope>NUCLEOTIDE SEQUENCE</scope>
    <source>
        <strain evidence="2">152466</strain>
    </source>
</reference>
<comment type="caution">
    <text evidence="2">The sequence shown here is derived from an EMBL/GenBank/DDBJ whole genome shotgun (WGS) entry which is preliminary data.</text>
</comment>
<feature type="region of interest" description="Disordered" evidence="1">
    <location>
        <begin position="714"/>
        <end position="744"/>
    </location>
</feature>
<organism evidence="2">
    <name type="scientific">Salmonella enterica subsp. enterica serovar Saintpaul</name>
    <dbReference type="NCBI Taxonomy" id="90105"/>
    <lineage>
        <taxon>Bacteria</taxon>
        <taxon>Pseudomonadati</taxon>
        <taxon>Pseudomonadota</taxon>
        <taxon>Gammaproteobacteria</taxon>
        <taxon>Enterobacterales</taxon>
        <taxon>Enterobacteriaceae</taxon>
        <taxon>Salmonella</taxon>
    </lineage>
</organism>
<evidence type="ECO:0000256" key="1">
    <source>
        <dbReference type="SAM" id="MobiDB-lite"/>
    </source>
</evidence>
<proteinExistence type="predicted"/>
<protein>
    <submittedName>
        <fullName evidence="2">Uncharacterized protein</fullName>
    </submittedName>
</protein>
<feature type="region of interest" description="Disordered" evidence="1">
    <location>
        <begin position="20"/>
        <end position="50"/>
    </location>
</feature>
<feature type="compositionally biased region" description="Low complexity" evidence="1">
    <location>
        <begin position="728"/>
        <end position="740"/>
    </location>
</feature>
<feature type="region of interest" description="Disordered" evidence="1">
    <location>
        <begin position="893"/>
        <end position="919"/>
    </location>
</feature>
<accession>A0A5U9I659</accession>